<feature type="transmembrane region" description="Helical" evidence="1">
    <location>
        <begin position="40"/>
        <end position="59"/>
    </location>
</feature>
<feature type="transmembrane region" description="Helical" evidence="1">
    <location>
        <begin position="89"/>
        <end position="108"/>
    </location>
</feature>
<feature type="non-terminal residue" evidence="3">
    <location>
        <position position="1"/>
    </location>
</feature>
<keyword evidence="1" id="KW-0812">Transmembrane</keyword>
<accession>A0A8E2DR46</accession>
<dbReference type="InterPro" id="IPR045340">
    <property type="entry name" value="DUF6533"/>
</dbReference>
<protein>
    <recommendedName>
        <fullName evidence="2">DUF6533 domain-containing protein</fullName>
    </recommendedName>
</protein>
<dbReference type="AlphaFoldDB" id="A0A8E2DR46"/>
<organism evidence="3 4">
    <name type="scientific">Obba rivulosa</name>
    <dbReference type="NCBI Taxonomy" id="1052685"/>
    <lineage>
        <taxon>Eukaryota</taxon>
        <taxon>Fungi</taxon>
        <taxon>Dikarya</taxon>
        <taxon>Basidiomycota</taxon>
        <taxon>Agaricomycotina</taxon>
        <taxon>Agaricomycetes</taxon>
        <taxon>Polyporales</taxon>
        <taxon>Gelatoporiaceae</taxon>
        <taxon>Obba</taxon>
    </lineage>
</organism>
<evidence type="ECO:0000313" key="3">
    <source>
        <dbReference type="EMBL" id="OCH94186.1"/>
    </source>
</evidence>
<sequence>FLSVLVFYDHLDTLPAEVRLIWGRKWTSVTMLFHLNRCMIFLWALEQLLTDILSVIWAGVFCRSSIGLAIETAVAFPALRIFAVSGRNWWLTLTVCSLDVTPVIGTLVRSMLRA</sequence>
<dbReference type="OrthoDB" id="2745134at2759"/>
<dbReference type="Proteomes" id="UP000250043">
    <property type="component" value="Unassembled WGS sequence"/>
</dbReference>
<feature type="transmembrane region" description="Helical" evidence="1">
    <location>
        <begin position="66"/>
        <end position="83"/>
    </location>
</feature>
<evidence type="ECO:0000256" key="1">
    <source>
        <dbReference type="SAM" id="Phobius"/>
    </source>
</evidence>
<reference evidence="3 4" key="1">
    <citation type="submission" date="2016-07" db="EMBL/GenBank/DDBJ databases">
        <title>Draft genome of the white-rot fungus Obba rivulosa 3A-2.</title>
        <authorList>
            <consortium name="DOE Joint Genome Institute"/>
            <person name="Miettinen O."/>
            <person name="Riley R."/>
            <person name="Acob R."/>
            <person name="Barry K."/>
            <person name="Cullen D."/>
            <person name="De Vries R."/>
            <person name="Hainaut M."/>
            <person name="Hatakka A."/>
            <person name="Henrissat B."/>
            <person name="Hilden K."/>
            <person name="Kuo R."/>
            <person name="Labutti K."/>
            <person name="Lipzen A."/>
            <person name="Makela M.R."/>
            <person name="Sandor L."/>
            <person name="Spatafora J.W."/>
            <person name="Grigoriev I.V."/>
            <person name="Hibbett D.S."/>
        </authorList>
    </citation>
    <scope>NUCLEOTIDE SEQUENCE [LARGE SCALE GENOMIC DNA]</scope>
    <source>
        <strain evidence="3 4">3A-2</strain>
    </source>
</reference>
<feature type="domain" description="DUF6533" evidence="2">
    <location>
        <begin position="4"/>
        <end position="42"/>
    </location>
</feature>
<keyword evidence="4" id="KW-1185">Reference proteome</keyword>
<dbReference type="EMBL" id="KV722346">
    <property type="protein sequence ID" value="OCH94186.1"/>
    <property type="molecule type" value="Genomic_DNA"/>
</dbReference>
<evidence type="ECO:0000259" key="2">
    <source>
        <dbReference type="Pfam" id="PF20151"/>
    </source>
</evidence>
<keyword evidence="1" id="KW-1133">Transmembrane helix</keyword>
<evidence type="ECO:0000313" key="4">
    <source>
        <dbReference type="Proteomes" id="UP000250043"/>
    </source>
</evidence>
<gene>
    <name evidence="3" type="ORF">OBBRIDRAFT_723354</name>
</gene>
<proteinExistence type="predicted"/>
<dbReference type="Pfam" id="PF20151">
    <property type="entry name" value="DUF6533"/>
    <property type="match status" value="1"/>
</dbReference>
<name>A0A8E2DR46_9APHY</name>
<keyword evidence="1" id="KW-0472">Membrane</keyword>